<reference evidence="4" key="1">
    <citation type="journal article" date="2020" name="BMC Genomics">
        <title>Correction to: Identification and distribution of gene clusters required for synthesis of sphingolipid metabolism inhibitors in diverse species of the filamentous fungus Fusarium.</title>
        <authorList>
            <person name="Kim H.S."/>
            <person name="Lohmar J.M."/>
            <person name="Busman M."/>
            <person name="Brown D.W."/>
            <person name="Naumann T.A."/>
            <person name="Divon H.H."/>
            <person name="Lysoe E."/>
            <person name="Uhlig S."/>
            <person name="Proctor R.H."/>
        </authorList>
    </citation>
    <scope>NUCLEOTIDE SEQUENCE</scope>
    <source>
        <strain evidence="4">NRRL 20472</strain>
    </source>
</reference>
<dbReference type="OrthoDB" id="5419927at2759"/>
<gene>
    <name evidence="4" type="ORF">FSARC_6254</name>
</gene>
<keyword evidence="5" id="KW-1185">Reference proteome</keyword>
<reference evidence="4" key="2">
    <citation type="submission" date="2020-05" db="EMBL/GenBank/DDBJ databases">
        <authorList>
            <person name="Kim H.-S."/>
            <person name="Proctor R.H."/>
            <person name="Brown D.W."/>
        </authorList>
    </citation>
    <scope>NUCLEOTIDE SEQUENCE</scope>
    <source>
        <strain evidence="4">NRRL 20472</strain>
    </source>
</reference>
<dbReference type="InterPro" id="IPR056884">
    <property type="entry name" value="NPHP3-like_N"/>
</dbReference>
<dbReference type="EMBL" id="JABEXW010000309">
    <property type="protein sequence ID" value="KAF4966054.1"/>
    <property type="molecule type" value="Genomic_DNA"/>
</dbReference>
<name>A0A8H4TY41_9HYPO</name>
<evidence type="ECO:0000313" key="5">
    <source>
        <dbReference type="Proteomes" id="UP000622797"/>
    </source>
</evidence>
<comment type="caution">
    <text evidence="4">The sequence shown here is derived from an EMBL/GenBank/DDBJ whole genome shotgun (WGS) entry which is preliminary data.</text>
</comment>
<organism evidence="4 5">
    <name type="scientific">Fusarium sarcochroum</name>
    <dbReference type="NCBI Taxonomy" id="1208366"/>
    <lineage>
        <taxon>Eukaryota</taxon>
        <taxon>Fungi</taxon>
        <taxon>Dikarya</taxon>
        <taxon>Ascomycota</taxon>
        <taxon>Pezizomycotina</taxon>
        <taxon>Sordariomycetes</taxon>
        <taxon>Hypocreomycetidae</taxon>
        <taxon>Hypocreales</taxon>
        <taxon>Nectriaceae</taxon>
        <taxon>Fusarium</taxon>
        <taxon>Fusarium lateritium species complex</taxon>
    </lineage>
</organism>
<sequence length="624" mass="69675">MTTVAQSEPEPGMLQAISGRTKQEVTTSELQNNPSSGSNDCSWSEVMASMEAASQEYKVKGENHKMRALQRNHAVAATLASLTDMIPESDGLSVLRGGLNSIFKLLRKRIENGERILAAFEDIPMTFSEACHALSAHPNDEPLRTYVFELYLTVKEQVTKLTEVLLRKHKASLPKRLLKQHPENESAVIDTSLELITRASRRVSIRVSSLATGTMLDILKETRNISQEVSRNQLVFTKLQEGLDSIQNSQLENIEARYEHQELLVHAFAKSITQSLQNSLASSTSHFRQGFGGTQASLQELMWHAQPIAPQLVPDVCGFSVSRSPSPCRNYEITCPPTIPMPTTVIMSYDELYMILRLTDPYFQAKDLDLILRASNSMGKEGLARAAWLLSTQRFQRWAQIPNSSSDILLVDGHLGEHCRGKISPLSVLSATFASMNKLPHFIILTHFCGLHTNLNDPMNGCRGMMLSLVAQLITNRPNDPGNTRVGLEDALLQAITLQDLGALCQLFQVLLDQMSPDVTVYCVLDDIAQFETNLRGWWEELNYVVQMMQAITSQRRRGPVLKVLLTTAQRSIKVCRQINRKDFISLSAGNQSPMSTKRLSIENGWNEVLGSNEQSLRPPGQLY</sequence>
<dbReference type="Pfam" id="PF24883">
    <property type="entry name" value="NPHP3_N"/>
    <property type="match status" value="1"/>
</dbReference>
<dbReference type="PANTHER" id="PTHR40619:SF3">
    <property type="entry name" value="FUNGAL STAND N-TERMINAL GOODBYE DOMAIN-CONTAINING PROTEIN"/>
    <property type="match status" value="1"/>
</dbReference>
<evidence type="ECO:0000259" key="3">
    <source>
        <dbReference type="Pfam" id="PF24883"/>
    </source>
</evidence>
<proteinExistence type="predicted"/>
<protein>
    <recommendedName>
        <fullName evidence="3">Nephrocystin 3-like N-terminal domain-containing protein</fullName>
    </recommendedName>
</protein>
<dbReference type="Proteomes" id="UP000622797">
    <property type="component" value="Unassembled WGS sequence"/>
</dbReference>
<dbReference type="PANTHER" id="PTHR40619">
    <property type="entry name" value="FUNGAL STAND N-TERMINAL GOODBYE DOMAIN-CONTAINING PROTEIN"/>
    <property type="match status" value="1"/>
</dbReference>
<feature type="compositionally biased region" description="Polar residues" evidence="2">
    <location>
        <begin position="18"/>
        <end position="42"/>
    </location>
</feature>
<feature type="region of interest" description="Disordered" evidence="2">
    <location>
        <begin position="1"/>
        <end position="42"/>
    </location>
</feature>
<accession>A0A8H4TY41</accession>
<evidence type="ECO:0000256" key="1">
    <source>
        <dbReference type="ARBA" id="ARBA00022737"/>
    </source>
</evidence>
<dbReference type="AlphaFoldDB" id="A0A8H4TY41"/>
<keyword evidence="1" id="KW-0677">Repeat</keyword>
<evidence type="ECO:0000313" key="4">
    <source>
        <dbReference type="EMBL" id="KAF4966054.1"/>
    </source>
</evidence>
<feature type="domain" description="Nephrocystin 3-like N-terminal" evidence="3">
    <location>
        <begin position="387"/>
        <end position="567"/>
    </location>
</feature>
<evidence type="ECO:0000256" key="2">
    <source>
        <dbReference type="SAM" id="MobiDB-lite"/>
    </source>
</evidence>